<dbReference type="Proteomes" id="UP001108240">
    <property type="component" value="Unplaced"/>
</dbReference>
<comment type="subcellular location">
    <subcellularLocation>
        <location evidence="2">Mitochondrion</location>
    </subcellularLocation>
</comment>
<dbReference type="CDD" id="cd09286">
    <property type="entry name" value="NMNAT_Eukarya"/>
    <property type="match status" value="1"/>
</dbReference>
<protein>
    <recommendedName>
        <fullName evidence="17">Nicotinamide-nucleotide adenylyltransferase</fullName>
        <ecNumber evidence="17">2.7.7.1</ecNumber>
        <ecNumber evidence="17">2.7.7.18</ecNumber>
    </recommendedName>
</protein>
<dbReference type="OMA" id="WIETIAV"/>
<dbReference type="Pfam" id="PF01467">
    <property type="entry name" value="CTP_transf_like"/>
    <property type="match status" value="1"/>
</dbReference>
<keyword evidence="10 17" id="KW-0547">Nucleotide-binding</keyword>
<evidence type="ECO:0000256" key="2">
    <source>
        <dbReference type="ARBA" id="ARBA00004173"/>
    </source>
</evidence>
<keyword evidence="12 17" id="KW-0520">NAD</keyword>
<reference evidence="19" key="1">
    <citation type="submission" date="2025-08" db="UniProtKB">
        <authorList>
            <consortium name="Ensembl"/>
        </authorList>
    </citation>
    <scope>IDENTIFICATION</scope>
</reference>
<evidence type="ECO:0000256" key="4">
    <source>
        <dbReference type="ARBA" id="ARBA00005019"/>
    </source>
</evidence>
<evidence type="ECO:0000256" key="17">
    <source>
        <dbReference type="RuleBase" id="RU362021"/>
    </source>
</evidence>
<evidence type="ECO:0000313" key="20">
    <source>
        <dbReference type="Proteomes" id="UP001108240"/>
    </source>
</evidence>
<evidence type="ECO:0000256" key="14">
    <source>
        <dbReference type="ARBA" id="ARBA00048514"/>
    </source>
</evidence>
<name>A0A9J7YXQ0_CYPCA</name>
<dbReference type="InterPro" id="IPR051182">
    <property type="entry name" value="Euk_NMN_adenylyltrnsfrase"/>
</dbReference>
<dbReference type="InterPro" id="IPR014729">
    <property type="entry name" value="Rossmann-like_a/b/a_fold"/>
</dbReference>
<evidence type="ECO:0000256" key="7">
    <source>
        <dbReference type="ARBA" id="ARBA00022642"/>
    </source>
</evidence>
<comment type="catalytic activity">
    <reaction evidence="14">
        <text>nicotinate beta-D-ribonucleotide + ATP + H(+) = deamido-NAD(+) + diphosphate</text>
        <dbReference type="Rhea" id="RHEA:22860"/>
        <dbReference type="ChEBI" id="CHEBI:15378"/>
        <dbReference type="ChEBI" id="CHEBI:30616"/>
        <dbReference type="ChEBI" id="CHEBI:33019"/>
        <dbReference type="ChEBI" id="CHEBI:57502"/>
        <dbReference type="ChEBI" id="CHEBI:58437"/>
        <dbReference type="EC" id="2.7.7.18"/>
    </reaction>
    <physiologicalReaction direction="left-to-right" evidence="14">
        <dbReference type="Rhea" id="RHEA:22861"/>
    </physiologicalReaction>
    <physiologicalReaction direction="right-to-left" evidence="14">
        <dbReference type="Rhea" id="RHEA:22862"/>
    </physiologicalReaction>
</comment>
<evidence type="ECO:0000256" key="12">
    <source>
        <dbReference type="ARBA" id="ARBA00023027"/>
    </source>
</evidence>
<dbReference type="AlphaFoldDB" id="A0A9J7YXQ0"/>
<dbReference type="PANTHER" id="PTHR12039:SF7">
    <property type="entry name" value="NICOTINAMIDE_NICOTINIC ACID MONONUCLEOTIDE ADENYLYLTRANSFERASE 3"/>
    <property type="match status" value="1"/>
</dbReference>
<comment type="cofactor">
    <cofactor evidence="1">
        <name>Mg(2+)</name>
        <dbReference type="ChEBI" id="CHEBI:18420"/>
    </cofactor>
</comment>
<evidence type="ECO:0000256" key="8">
    <source>
        <dbReference type="ARBA" id="ARBA00022679"/>
    </source>
</evidence>
<dbReference type="InterPro" id="IPR005248">
    <property type="entry name" value="NadD/NMNAT"/>
</dbReference>
<dbReference type="GO" id="GO:0004515">
    <property type="term" value="F:nicotinate-nucleotide adenylyltransferase activity"/>
    <property type="evidence" value="ECO:0007669"/>
    <property type="project" value="UniProtKB-EC"/>
</dbReference>
<evidence type="ECO:0000256" key="3">
    <source>
        <dbReference type="ARBA" id="ARBA00004658"/>
    </source>
</evidence>
<evidence type="ECO:0000313" key="19">
    <source>
        <dbReference type="Ensembl" id="ENSCCRP00000125364.1"/>
    </source>
</evidence>
<reference evidence="19" key="2">
    <citation type="submission" date="2025-09" db="UniProtKB">
        <authorList>
            <consortium name="Ensembl"/>
        </authorList>
    </citation>
    <scope>IDENTIFICATION</scope>
</reference>
<comment type="subunit">
    <text evidence="6">Homotetramer.</text>
</comment>
<dbReference type="InterPro" id="IPR004821">
    <property type="entry name" value="Cyt_trans-like"/>
</dbReference>
<evidence type="ECO:0000256" key="1">
    <source>
        <dbReference type="ARBA" id="ARBA00001946"/>
    </source>
</evidence>
<dbReference type="FunFam" id="3.40.50.620:FF:000221">
    <property type="entry name" value="Nicotinamide/nicotinic acid mononucleotide adenylyltransferase 3"/>
    <property type="match status" value="1"/>
</dbReference>
<comment type="similarity">
    <text evidence="5 17">Belongs to the eukaryotic NMN adenylyltransferase family.</text>
</comment>
<keyword evidence="20" id="KW-1185">Reference proteome</keyword>
<organism evidence="19 20">
    <name type="scientific">Cyprinus carpio carpio</name>
    <dbReference type="NCBI Taxonomy" id="630221"/>
    <lineage>
        <taxon>Eukaryota</taxon>
        <taxon>Metazoa</taxon>
        <taxon>Chordata</taxon>
        <taxon>Craniata</taxon>
        <taxon>Vertebrata</taxon>
        <taxon>Euteleostomi</taxon>
        <taxon>Actinopterygii</taxon>
        <taxon>Neopterygii</taxon>
        <taxon>Teleostei</taxon>
        <taxon>Ostariophysi</taxon>
        <taxon>Cypriniformes</taxon>
        <taxon>Cyprinidae</taxon>
        <taxon>Cyprininae</taxon>
        <taxon>Cyprinus</taxon>
    </lineage>
</organism>
<dbReference type="SUPFAM" id="SSF52374">
    <property type="entry name" value="Nucleotidylyl transferase"/>
    <property type="match status" value="1"/>
</dbReference>
<evidence type="ECO:0000256" key="11">
    <source>
        <dbReference type="ARBA" id="ARBA00022840"/>
    </source>
</evidence>
<evidence type="ECO:0000256" key="16">
    <source>
        <dbReference type="ARBA" id="ARBA00093425"/>
    </source>
</evidence>
<dbReference type="InterPro" id="IPR045094">
    <property type="entry name" value="NMNAT_euk"/>
</dbReference>
<dbReference type="Gene3D" id="3.40.50.620">
    <property type="entry name" value="HUPs"/>
    <property type="match status" value="1"/>
</dbReference>
<dbReference type="GeneTree" id="ENSGT00950000183179"/>
<dbReference type="GO" id="GO:0009435">
    <property type="term" value="P:NAD+ biosynthetic process"/>
    <property type="evidence" value="ECO:0007669"/>
    <property type="project" value="InterPro"/>
</dbReference>
<dbReference type="NCBIfam" id="TIGR00482">
    <property type="entry name" value="nicotinate (nicotinamide) nucleotide adenylyltransferase"/>
    <property type="match status" value="1"/>
</dbReference>
<proteinExistence type="inferred from homology"/>
<evidence type="ECO:0000256" key="5">
    <source>
        <dbReference type="ARBA" id="ARBA00007064"/>
    </source>
</evidence>
<keyword evidence="9 17" id="KW-0548">Nucleotidyltransferase</keyword>
<comment type="function">
    <text evidence="16">Catalyzes the formation of NAD(+) from nicotinamide mononucleotide (NMN) and ATP. Can also use the deamidated form; nicotinic acid mononucleotide (NaMN) as substrate with the same efficiency. Can use triazofurin monophosphate (TrMP) as substrate. Can also use GTP and ITP as nucleotide donors. Also catalyzes the reverse reaction, i.e. the pyrophosphorolytic cleavage of NAD(+). For the pyrophosphorolytic activity, can use NAD(+), NADH, NaAD, nicotinic acid adenine dinucleotide phosphate (NHD), nicotinamide guanine dinucleotide (NGD) as substrates. Fails to cleave phosphorylated dinucleotides NADP(+), NADPH and NaADP(+). Protects against axonal degeneration following injury. May be involved in the maintenance of axonal integrity. Also functions as a stress-response chaperone protein that prevents toxic aggregation of proteins; this function may be independent of its NAD(+) synthesis activity.</text>
</comment>
<comment type="catalytic activity">
    <reaction evidence="15">
        <text>beta-nicotinamide D-ribonucleotide + ATP + H(+) = diphosphate + NAD(+)</text>
        <dbReference type="Rhea" id="RHEA:21360"/>
        <dbReference type="ChEBI" id="CHEBI:14649"/>
        <dbReference type="ChEBI" id="CHEBI:15378"/>
        <dbReference type="ChEBI" id="CHEBI:30616"/>
        <dbReference type="ChEBI" id="CHEBI:33019"/>
        <dbReference type="ChEBI" id="CHEBI:57540"/>
        <dbReference type="EC" id="2.7.7.1"/>
    </reaction>
    <physiologicalReaction direction="left-to-right" evidence="15">
        <dbReference type="Rhea" id="RHEA:21361"/>
    </physiologicalReaction>
    <physiologicalReaction direction="right-to-left" evidence="15">
        <dbReference type="Rhea" id="RHEA:21362"/>
    </physiologicalReaction>
</comment>
<keyword evidence="13" id="KW-0496">Mitochondrion</keyword>
<accession>A0A9J7YXQ0</accession>
<evidence type="ECO:0000256" key="9">
    <source>
        <dbReference type="ARBA" id="ARBA00022695"/>
    </source>
</evidence>
<keyword evidence="11 17" id="KW-0067">ATP-binding</keyword>
<dbReference type="GO" id="GO:0005759">
    <property type="term" value="C:mitochondrial matrix"/>
    <property type="evidence" value="ECO:0007669"/>
    <property type="project" value="UniProtKB-ARBA"/>
</dbReference>
<evidence type="ECO:0000259" key="18">
    <source>
        <dbReference type="Pfam" id="PF01467"/>
    </source>
</evidence>
<dbReference type="PANTHER" id="PTHR12039">
    <property type="entry name" value="NICOTINAMIDE MONONUCLEOTIDE ADENYLYLTRANSFERASE"/>
    <property type="match status" value="1"/>
</dbReference>
<dbReference type="Ensembl" id="ENSCCRT00000178767.1">
    <property type="protein sequence ID" value="ENSCCRP00000125364.1"/>
    <property type="gene ID" value="ENSCCRG00000012872.2"/>
</dbReference>
<evidence type="ECO:0000256" key="6">
    <source>
        <dbReference type="ARBA" id="ARBA00011881"/>
    </source>
</evidence>
<comment type="pathway">
    <text evidence="4">Cofactor biosynthesis; NAD(+) biosynthesis; deamido-NAD(+) from nicotinate D-ribonucleotide: step 1/1.</text>
</comment>
<dbReference type="EC" id="2.7.7.1" evidence="17"/>
<sequence>MAGRIPLVLLACGSFNPITHQHMRLFELARDHMHQTDMLSLSLHFAGLYRVVGGIVSPVGDNYGKQGLVVSKHRLAMARLALQSSDWVSVDDWESQQADWTETVVTMRYHYDHIAAQYHNSKDPLTASDVPQLKLLCGADFMDTFKVPGLWRDDHVEEVVGRFGLVCVSRGSLQPDRAIHESDLLSRHRQRIFLVREWVHNEISATEVRRALRRGQSIKYLLPDSVIDYIREHNLYTQDSEMMNKEVKLRPLTMQTIQD</sequence>
<evidence type="ECO:0000256" key="10">
    <source>
        <dbReference type="ARBA" id="ARBA00022741"/>
    </source>
</evidence>
<dbReference type="GO" id="GO:0000309">
    <property type="term" value="F:nicotinamide-nucleotide adenylyltransferase activity"/>
    <property type="evidence" value="ECO:0007669"/>
    <property type="project" value="UniProtKB-EC"/>
</dbReference>
<keyword evidence="7 17" id="KW-0662">Pyridine nucleotide biosynthesis</keyword>
<dbReference type="GO" id="GO:0005524">
    <property type="term" value="F:ATP binding"/>
    <property type="evidence" value="ECO:0007669"/>
    <property type="project" value="UniProtKB-KW"/>
</dbReference>
<comment type="pathway">
    <text evidence="3 17">Cofactor biosynthesis; NAD(+) biosynthesis; NAD(+) from nicotinamide D-ribonucleotide: step 1/1.</text>
</comment>
<dbReference type="EC" id="2.7.7.18" evidence="17"/>
<feature type="domain" description="Cytidyltransferase-like" evidence="18">
    <location>
        <begin position="10"/>
        <end position="210"/>
    </location>
</feature>
<keyword evidence="8 17" id="KW-0808">Transferase</keyword>
<evidence type="ECO:0000256" key="15">
    <source>
        <dbReference type="ARBA" id="ARBA00048969"/>
    </source>
</evidence>
<evidence type="ECO:0000256" key="13">
    <source>
        <dbReference type="ARBA" id="ARBA00023128"/>
    </source>
</evidence>